<gene>
    <name evidence="2" type="ORF">HYPSUDRAFT_58890</name>
</gene>
<dbReference type="EMBL" id="KN817649">
    <property type="protein sequence ID" value="KJA15275.1"/>
    <property type="molecule type" value="Genomic_DNA"/>
</dbReference>
<organism evidence="2 3">
    <name type="scientific">Hypholoma sublateritium (strain FD-334 SS-4)</name>
    <dbReference type="NCBI Taxonomy" id="945553"/>
    <lineage>
        <taxon>Eukaryota</taxon>
        <taxon>Fungi</taxon>
        <taxon>Dikarya</taxon>
        <taxon>Basidiomycota</taxon>
        <taxon>Agaricomycotina</taxon>
        <taxon>Agaricomycetes</taxon>
        <taxon>Agaricomycetidae</taxon>
        <taxon>Agaricales</taxon>
        <taxon>Agaricineae</taxon>
        <taxon>Strophariaceae</taxon>
        <taxon>Hypholoma</taxon>
    </lineage>
</organism>
<dbReference type="AlphaFoldDB" id="A0A0D2P466"/>
<sequence>MLDSSPAPITRRPLKRSASAASLASMPTPPRTHRRHARGRSRGSCDSDSDDHADDHEDVVVTTDEEADEDAHRAKKRRTGPAAAAADEDAFWLSGATDGPSTTTTTTTAGGAATRSAKAQAPVAPPPLLYRKKAQGQSGEVAPVSPPPSHRRAVAIAPVTPEPPRTRAAARRALRDSPANPFLASPADPATDSATPSPIAGSSTVSPKTPTMGEKPTMTYVFRGVRRVYQNPLYDHGAGRARSPPAASLLPIEDPEYSPAINCTPKMLFPAARRAARAKGKSASGATAAATMLGGAKAKGGAKTKVRRARSPSLSGDELDAADLRPRKLAFGKRTLGEELVSAGEPLAL</sequence>
<dbReference type="OrthoDB" id="3364608at2759"/>
<proteinExistence type="predicted"/>
<feature type="compositionally biased region" description="Low complexity" evidence="1">
    <location>
        <begin position="94"/>
        <end position="121"/>
    </location>
</feature>
<feature type="region of interest" description="Disordered" evidence="1">
    <location>
        <begin position="1"/>
        <end position="215"/>
    </location>
</feature>
<feature type="region of interest" description="Disordered" evidence="1">
    <location>
        <begin position="295"/>
        <end position="320"/>
    </location>
</feature>
<evidence type="ECO:0000313" key="2">
    <source>
        <dbReference type="EMBL" id="KJA15275.1"/>
    </source>
</evidence>
<reference evidence="3" key="1">
    <citation type="submission" date="2014-04" db="EMBL/GenBank/DDBJ databases">
        <title>Evolutionary Origins and Diversification of the Mycorrhizal Mutualists.</title>
        <authorList>
            <consortium name="DOE Joint Genome Institute"/>
            <consortium name="Mycorrhizal Genomics Consortium"/>
            <person name="Kohler A."/>
            <person name="Kuo A."/>
            <person name="Nagy L.G."/>
            <person name="Floudas D."/>
            <person name="Copeland A."/>
            <person name="Barry K.W."/>
            <person name="Cichocki N."/>
            <person name="Veneault-Fourrey C."/>
            <person name="LaButti K."/>
            <person name="Lindquist E.A."/>
            <person name="Lipzen A."/>
            <person name="Lundell T."/>
            <person name="Morin E."/>
            <person name="Murat C."/>
            <person name="Riley R."/>
            <person name="Ohm R."/>
            <person name="Sun H."/>
            <person name="Tunlid A."/>
            <person name="Henrissat B."/>
            <person name="Grigoriev I.V."/>
            <person name="Hibbett D.S."/>
            <person name="Martin F."/>
        </authorList>
    </citation>
    <scope>NUCLEOTIDE SEQUENCE [LARGE SCALE GENOMIC DNA]</scope>
    <source>
        <strain evidence="3">FD-334 SS-4</strain>
    </source>
</reference>
<evidence type="ECO:0000313" key="3">
    <source>
        <dbReference type="Proteomes" id="UP000054270"/>
    </source>
</evidence>
<name>A0A0D2P466_HYPSF</name>
<dbReference type="STRING" id="945553.A0A0D2P466"/>
<dbReference type="OMA" id="RMRKGIY"/>
<evidence type="ECO:0000256" key="1">
    <source>
        <dbReference type="SAM" id="MobiDB-lite"/>
    </source>
</evidence>
<feature type="compositionally biased region" description="Basic residues" evidence="1">
    <location>
        <begin position="300"/>
        <end position="310"/>
    </location>
</feature>
<feature type="compositionally biased region" description="Basic residues" evidence="1">
    <location>
        <begin position="31"/>
        <end position="41"/>
    </location>
</feature>
<protein>
    <submittedName>
        <fullName evidence="2">Uncharacterized protein</fullName>
    </submittedName>
</protein>
<accession>A0A0D2P466</accession>
<feature type="compositionally biased region" description="Polar residues" evidence="1">
    <location>
        <begin position="192"/>
        <end position="209"/>
    </location>
</feature>
<dbReference type="Proteomes" id="UP000054270">
    <property type="component" value="Unassembled WGS sequence"/>
</dbReference>
<keyword evidence="3" id="KW-1185">Reference proteome</keyword>